<comment type="caution">
    <text evidence="3">The sequence shown here is derived from an EMBL/GenBank/DDBJ whole genome shotgun (WGS) entry which is preliminary data.</text>
</comment>
<proteinExistence type="predicted"/>
<dbReference type="Proteomes" id="UP001499854">
    <property type="component" value="Unassembled WGS sequence"/>
</dbReference>
<dbReference type="GO" id="GO:0016787">
    <property type="term" value="F:hydrolase activity"/>
    <property type="evidence" value="ECO:0007669"/>
    <property type="project" value="UniProtKB-KW"/>
</dbReference>
<evidence type="ECO:0000313" key="3">
    <source>
        <dbReference type="EMBL" id="GAA1954802.1"/>
    </source>
</evidence>
<dbReference type="EMBL" id="BAAAQM010000003">
    <property type="protein sequence ID" value="GAA1954802.1"/>
    <property type="molecule type" value="Genomic_DNA"/>
</dbReference>
<evidence type="ECO:0000256" key="2">
    <source>
        <dbReference type="SAM" id="Phobius"/>
    </source>
</evidence>
<keyword evidence="4" id="KW-1185">Reference proteome</keyword>
<sequence length="385" mass="40871">MESDEAGAERITEPGAEAGTEPGTGAGRRNPLRRLVAWYRRVPRGWRRVLTSVAVMVGVVAVVIGGAGVALYAEGAGTPSSAARSTGHDALWLGHAWVGWPEGSDRAAKTDADFDGLVVLVRSSGVKDLFVHDGPFGMDGSLDQAKSPHAAWFLDRVHRELPGVRVQAWLGQVVGGTSLHLEDAATRARVVTGVGAALDRGFDGVHFDFEPVSDGDSGFVDVLAASRAVTSSHHAVLSVSVPQVEPFSGWRVPGDYLAGHPKWWSQGYLRSVAGHCDQVAVMAYDTSLPTEWAYRGYVARQTEVALRSVPTGVDLLIGVPAFHTHDPGHWDSAETMAAALTGVRLALGAHPPARPFGVALYVDFAATPDDWAAYRADWFSPAGVS</sequence>
<feature type="compositionally biased region" description="Low complexity" evidence="1">
    <location>
        <begin position="13"/>
        <end position="23"/>
    </location>
</feature>
<name>A0ABN2QNE7_9ACTN</name>
<gene>
    <name evidence="3" type="ORF">GCM10009838_07920</name>
</gene>
<protein>
    <submittedName>
        <fullName evidence="3">Glycoside hydrolase family 18 protein</fullName>
    </submittedName>
</protein>
<dbReference type="Gene3D" id="3.20.20.80">
    <property type="entry name" value="Glycosidases"/>
    <property type="match status" value="1"/>
</dbReference>
<keyword evidence="3" id="KW-0378">Hydrolase</keyword>
<evidence type="ECO:0000313" key="4">
    <source>
        <dbReference type="Proteomes" id="UP001499854"/>
    </source>
</evidence>
<keyword evidence="2" id="KW-0812">Transmembrane</keyword>
<accession>A0ABN2QNE7</accession>
<evidence type="ECO:0000256" key="1">
    <source>
        <dbReference type="SAM" id="MobiDB-lite"/>
    </source>
</evidence>
<dbReference type="InterPro" id="IPR017853">
    <property type="entry name" value="GH"/>
</dbReference>
<organism evidence="3 4">
    <name type="scientific">Catenulispora subtropica</name>
    <dbReference type="NCBI Taxonomy" id="450798"/>
    <lineage>
        <taxon>Bacteria</taxon>
        <taxon>Bacillati</taxon>
        <taxon>Actinomycetota</taxon>
        <taxon>Actinomycetes</taxon>
        <taxon>Catenulisporales</taxon>
        <taxon>Catenulisporaceae</taxon>
        <taxon>Catenulispora</taxon>
    </lineage>
</organism>
<reference evidence="3 4" key="1">
    <citation type="journal article" date="2019" name="Int. J. Syst. Evol. Microbiol.">
        <title>The Global Catalogue of Microorganisms (GCM) 10K type strain sequencing project: providing services to taxonomists for standard genome sequencing and annotation.</title>
        <authorList>
            <consortium name="The Broad Institute Genomics Platform"/>
            <consortium name="The Broad Institute Genome Sequencing Center for Infectious Disease"/>
            <person name="Wu L."/>
            <person name="Ma J."/>
        </authorList>
    </citation>
    <scope>NUCLEOTIDE SEQUENCE [LARGE SCALE GENOMIC DNA]</scope>
    <source>
        <strain evidence="3 4">JCM 16013</strain>
    </source>
</reference>
<feature type="transmembrane region" description="Helical" evidence="2">
    <location>
        <begin position="49"/>
        <end position="73"/>
    </location>
</feature>
<feature type="region of interest" description="Disordered" evidence="1">
    <location>
        <begin position="1"/>
        <end position="28"/>
    </location>
</feature>
<keyword evidence="2" id="KW-1133">Transmembrane helix</keyword>
<keyword evidence="2" id="KW-0472">Membrane</keyword>
<dbReference type="SUPFAM" id="SSF51445">
    <property type="entry name" value="(Trans)glycosidases"/>
    <property type="match status" value="1"/>
</dbReference>